<dbReference type="Proteomes" id="UP000054266">
    <property type="component" value="Unassembled WGS sequence"/>
</dbReference>
<keyword evidence="3" id="KW-1185">Reference proteome</keyword>
<feature type="compositionally biased region" description="Polar residues" evidence="1">
    <location>
        <begin position="1"/>
        <end position="18"/>
    </location>
</feature>
<reference evidence="2 3" key="1">
    <citation type="submission" date="2015-01" db="EMBL/GenBank/DDBJ databases">
        <title>The Genome Sequence of Capronia semiimmersa CBS27337.</title>
        <authorList>
            <consortium name="The Broad Institute Genomics Platform"/>
            <person name="Cuomo C."/>
            <person name="de Hoog S."/>
            <person name="Gorbushina A."/>
            <person name="Stielow B."/>
            <person name="Teixiera M."/>
            <person name="Abouelleil A."/>
            <person name="Chapman S.B."/>
            <person name="Priest M."/>
            <person name="Young S.K."/>
            <person name="Wortman J."/>
            <person name="Nusbaum C."/>
            <person name="Birren B."/>
        </authorList>
    </citation>
    <scope>NUCLEOTIDE SEQUENCE [LARGE SCALE GENOMIC DNA]</scope>
    <source>
        <strain evidence="2 3">CBS 27337</strain>
    </source>
</reference>
<evidence type="ECO:0000256" key="1">
    <source>
        <dbReference type="SAM" id="MobiDB-lite"/>
    </source>
</evidence>
<dbReference type="EMBL" id="KN846956">
    <property type="protein sequence ID" value="KIW74011.1"/>
    <property type="molecule type" value="Genomic_DNA"/>
</dbReference>
<protein>
    <submittedName>
        <fullName evidence="2">Uncharacterized protein</fullName>
    </submittedName>
</protein>
<evidence type="ECO:0000313" key="2">
    <source>
        <dbReference type="EMBL" id="KIW74011.1"/>
    </source>
</evidence>
<evidence type="ECO:0000313" key="3">
    <source>
        <dbReference type="Proteomes" id="UP000054266"/>
    </source>
</evidence>
<feature type="region of interest" description="Disordered" evidence="1">
    <location>
        <begin position="186"/>
        <end position="225"/>
    </location>
</feature>
<accession>A0A0D2D909</accession>
<dbReference type="HOGENOM" id="CLU_1229798_0_0_1"/>
<sequence length="225" mass="25698">MHTTLTPAQRYPSPTNQHDGAMPRKRQPSAGVIAQLFQFWRLQVGFRNTVFRSPLLQILAQGRSMQTCSRHIEGLRPHHHSSLHPTPHHLQLRLTVLRPRHRRRLDPPPHPLEQRLTSLRNFGRWKHQRRCLLRGTVRCPGDTVHCPLNTVRRPLGSFHKHLLPFLAEAVDLLAWLPIVADPFCSESHTGQDQRRLGGRCRRHSSQGLPGGHLSGSVVAGNRAHR</sequence>
<feature type="region of interest" description="Disordered" evidence="1">
    <location>
        <begin position="1"/>
        <end position="27"/>
    </location>
</feature>
<gene>
    <name evidence="2" type="ORF">PV04_02082</name>
</gene>
<organism evidence="2 3">
    <name type="scientific">Phialophora macrospora</name>
    <dbReference type="NCBI Taxonomy" id="1851006"/>
    <lineage>
        <taxon>Eukaryota</taxon>
        <taxon>Fungi</taxon>
        <taxon>Dikarya</taxon>
        <taxon>Ascomycota</taxon>
        <taxon>Pezizomycotina</taxon>
        <taxon>Eurotiomycetes</taxon>
        <taxon>Chaetothyriomycetidae</taxon>
        <taxon>Chaetothyriales</taxon>
        <taxon>Herpotrichiellaceae</taxon>
        <taxon>Phialophora</taxon>
    </lineage>
</organism>
<dbReference type="AlphaFoldDB" id="A0A0D2D909"/>
<name>A0A0D2D909_9EURO</name>
<proteinExistence type="predicted"/>